<dbReference type="Gene3D" id="3.20.20.70">
    <property type="entry name" value="Aldolase class I"/>
    <property type="match status" value="1"/>
</dbReference>
<keyword evidence="8" id="KW-0671">Queuosine biosynthesis</keyword>
<dbReference type="UniPathway" id="UPA00391"/>
<dbReference type="SUPFAM" id="SSF102114">
    <property type="entry name" value="Radical SAM enzymes"/>
    <property type="match status" value="1"/>
</dbReference>
<comment type="caution">
    <text evidence="8">Lacks conserved residue(s) required for the propagation of feature annotation.</text>
</comment>
<dbReference type="PROSITE" id="PS51918">
    <property type="entry name" value="RADICAL_SAM"/>
    <property type="match status" value="1"/>
</dbReference>
<dbReference type="GO" id="GO:0051539">
    <property type="term" value="F:4 iron, 4 sulfur cluster binding"/>
    <property type="evidence" value="ECO:0007669"/>
    <property type="project" value="UniProtKB-UniRule"/>
</dbReference>
<feature type="domain" description="Radical SAM core" evidence="9">
    <location>
        <begin position="41"/>
        <end position="224"/>
    </location>
</feature>
<accession>Q65RE6</accession>
<comment type="similarity">
    <text evidence="8">Belongs to the radical SAM superfamily. 7-carboxy-7-deazaguanine synthase family.</text>
</comment>
<feature type="binding site" evidence="8">
    <location>
        <position position="58"/>
    </location>
    <ligand>
        <name>[4Fe-4S] cluster</name>
        <dbReference type="ChEBI" id="CHEBI:49883"/>
        <note>4Fe-4S-S-AdoMet</note>
    </ligand>
</feature>
<evidence type="ECO:0000256" key="8">
    <source>
        <dbReference type="HAMAP-Rule" id="MF_00917"/>
    </source>
</evidence>
<dbReference type="PANTHER" id="PTHR42836">
    <property type="entry name" value="7-CARBOXY-7-DEAZAGUANINE SYNTHASE"/>
    <property type="match status" value="1"/>
</dbReference>
<feature type="binding site" evidence="8">
    <location>
        <begin position="35"/>
        <end position="37"/>
    </location>
    <ligand>
        <name>substrate</name>
    </ligand>
</feature>
<dbReference type="KEGG" id="msu:MS1857"/>
<evidence type="ECO:0000256" key="5">
    <source>
        <dbReference type="ARBA" id="ARBA00023004"/>
    </source>
</evidence>
<keyword evidence="7 8" id="KW-0456">Lyase</keyword>
<dbReference type="PIRSF" id="PIRSF000370">
    <property type="entry name" value="QueE"/>
    <property type="match status" value="1"/>
</dbReference>
<evidence type="ECO:0000256" key="2">
    <source>
        <dbReference type="ARBA" id="ARBA00022691"/>
    </source>
</evidence>
<dbReference type="InterPro" id="IPR058240">
    <property type="entry name" value="rSAM_sf"/>
</dbReference>
<comment type="function">
    <text evidence="8">Catalyzes the complex heterocyclic radical-mediated conversion of 6-carboxy-5,6,7,8-tetrahydropterin (CPH4) to 7-carboxy-7-deazaguanine (CDG), a step common to the biosynthetic pathways of all 7-deazapurine-containing compounds.</text>
</comment>
<comment type="pathway">
    <text evidence="8">Purine metabolism; 7-cyano-7-deazaguanine biosynthesis.</text>
</comment>
<feature type="binding site" evidence="8">
    <location>
        <begin position="135"/>
        <end position="137"/>
    </location>
    <ligand>
        <name>S-adenosyl-L-methionine</name>
        <dbReference type="ChEBI" id="CHEBI:59789"/>
    </ligand>
</feature>
<dbReference type="InterPro" id="IPR024924">
    <property type="entry name" value="7-CO-7-deazaguanine_synth-like"/>
</dbReference>
<dbReference type="InterPro" id="IPR013785">
    <property type="entry name" value="Aldolase_TIM"/>
</dbReference>
<dbReference type="SFLD" id="SFLDS00029">
    <property type="entry name" value="Radical_SAM"/>
    <property type="match status" value="1"/>
</dbReference>
<dbReference type="EMBL" id="AE016827">
    <property type="protein sequence ID" value="AAU38464.1"/>
    <property type="molecule type" value="Genomic_DNA"/>
</dbReference>
<sequence length="224" mass="25647">MGNADLFLRISGITAVENLLISNPRYPIVEIFESLQGEGFNTGMPCIFVRFGKCNLACPWCDTDYERFEYRTLQQIVEKVRSFSAKNIIITGGEPTIQPNISLLLAQFKRDGYFLAIETNGLRAVPPQIDYISASPKAMYAEKYRRRCIDFAHEVRIVMDADAENFCQQIEQKIRAERYYLSPCEIEGKMNLLETIALLGKLNQRPNKPKWQLSIQTHKLAGIE</sequence>
<comment type="cofactor">
    <cofactor evidence="8">
        <name>S-adenosyl-L-methionine</name>
        <dbReference type="ChEBI" id="CHEBI:59789"/>
    </cofactor>
    <text evidence="8">Binds 1 S-adenosyl-L-methionine per subunit.</text>
</comment>
<evidence type="ECO:0000259" key="9">
    <source>
        <dbReference type="PROSITE" id="PS51918"/>
    </source>
</evidence>
<dbReference type="OrthoDB" id="9792276at2"/>
<evidence type="ECO:0000256" key="6">
    <source>
        <dbReference type="ARBA" id="ARBA00023014"/>
    </source>
</evidence>
<reference evidence="10 11" key="1">
    <citation type="journal article" date="2004" name="Nat. Biotechnol.">
        <title>The genome sequence of the capnophilic rumen bacterium Mannheimia succiniciproducens.</title>
        <authorList>
            <person name="Hong S.H."/>
            <person name="Kim J.S."/>
            <person name="Lee S.Y."/>
            <person name="In Y.H."/>
            <person name="Choi S.S."/>
            <person name="Rih J.-K."/>
            <person name="Kim C.H."/>
            <person name="Jeong H."/>
            <person name="Hur C.G."/>
            <person name="Kim J.J."/>
        </authorList>
    </citation>
    <scope>NUCLEOTIDE SEQUENCE [LARGE SCALE GENOMIC DNA]</scope>
    <source>
        <strain evidence="11">KCTC 0769BP / MBEL55E</strain>
    </source>
</reference>
<keyword evidence="1 8" id="KW-0004">4Fe-4S</keyword>
<dbReference type="GO" id="GO:0000287">
    <property type="term" value="F:magnesium ion binding"/>
    <property type="evidence" value="ECO:0007669"/>
    <property type="project" value="UniProtKB-UniRule"/>
</dbReference>
<dbReference type="HOGENOM" id="CLU_066739_0_0_6"/>
<dbReference type="CDD" id="cd01335">
    <property type="entry name" value="Radical_SAM"/>
    <property type="match status" value="1"/>
</dbReference>
<keyword evidence="2 8" id="KW-0949">S-adenosyl-L-methionine</keyword>
<organism evidence="10 11">
    <name type="scientific">Mannheimia succiniciproducens (strain KCTC 0769BP / MBEL55E)</name>
    <dbReference type="NCBI Taxonomy" id="221988"/>
    <lineage>
        <taxon>Bacteria</taxon>
        <taxon>Pseudomonadati</taxon>
        <taxon>Pseudomonadota</taxon>
        <taxon>Gammaproteobacteria</taxon>
        <taxon>Pasteurellales</taxon>
        <taxon>Pasteurellaceae</taxon>
        <taxon>Basfia</taxon>
    </lineage>
</organism>
<feature type="binding site" evidence="8">
    <location>
        <position position="91"/>
    </location>
    <ligand>
        <name>substrate</name>
    </ligand>
</feature>
<evidence type="ECO:0000256" key="7">
    <source>
        <dbReference type="ARBA" id="ARBA00023239"/>
    </source>
</evidence>
<gene>
    <name evidence="10" type="primary">nrdG</name>
    <name evidence="8" type="synonym">queE</name>
    <name evidence="10" type="ordered locus">MS1857</name>
</gene>
<comment type="catalytic activity">
    <reaction evidence="8">
        <text>6-carboxy-5,6,7,8-tetrahydropterin + H(+) = 7-carboxy-7-carbaguanine + NH4(+)</text>
        <dbReference type="Rhea" id="RHEA:27974"/>
        <dbReference type="ChEBI" id="CHEBI:15378"/>
        <dbReference type="ChEBI" id="CHEBI:28938"/>
        <dbReference type="ChEBI" id="CHEBI:61032"/>
        <dbReference type="ChEBI" id="CHEBI:61036"/>
        <dbReference type="EC" id="4.3.99.3"/>
    </reaction>
</comment>
<evidence type="ECO:0000256" key="4">
    <source>
        <dbReference type="ARBA" id="ARBA00022842"/>
    </source>
</evidence>
<protein>
    <recommendedName>
        <fullName evidence="8">7-carboxy-7-deazaguanine synthase</fullName>
        <shortName evidence="8">CDG synthase</shortName>
        <ecNumber evidence="8">4.3.99.3</ecNumber>
    </recommendedName>
    <alternativeName>
        <fullName evidence="8">Queuosine biosynthesis protein QueE</fullName>
    </alternativeName>
</protein>
<keyword evidence="11" id="KW-1185">Reference proteome</keyword>
<dbReference type="HAMAP" id="MF_00917">
    <property type="entry name" value="QueE"/>
    <property type="match status" value="1"/>
</dbReference>
<dbReference type="PANTHER" id="PTHR42836:SF1">
    <property type="entry name" value="7-CARBOXY-7-DEAZAGUANINE SYNTHASE"/>
    <property type="match status" value="1"/>
</dbReference>
<dbReference type="RefSeq" id="WP_011201020.1">
    <property type="nucleotide sequence ID" value="NC_006300.1"/>
</dbReference>
<evidence type="ECO:0000313" key="10">
    <source>
        <dbReference type="EMBL" id="AAU38464.1"/>
    </source>
</evidence>
<name>Q65RE6_MANSM</name>
<feature type="binding site" evidence="8">
    <location>
        <position position="63"/>
    </location>
    <ligand>
        <name>Mg(2+)</name>
        <dbReference type="ChEBI" id="CHEBI:18420"/>
    </ligand>
</feature>
<comment type="cofactor">
    <cofactor evidence="8">
        <name>[4Fe-4S] cluster</name>
        <dbReference type="ChEBI" id="CHEBI:49883"/>
    </cofactor>
    <text evidence="8">Binds 1 [4Fe-4S] cluster. The cluster is coordinated with 3 cysteines and an exchangeable S-adenosyl-L-methionine.</text>
</comment>
<dbReference type="Proteomes" id="UP000000607">
    <property type="component" value="Chromosome"/>
</dbReference>
<dbReference type="InterPro" id="IPR007197">
    <property type="entry name" value="rSAM"/>
</dbReference>
<keyword evidence="4 8" id="KW-0460">Magnesium</keyword>
<keyword evidence="5 8" id="KW-0408">Iron</keyword>
<dbReference type="Pfam" id="PF04055">
    <property type="entry name" value="Radical_SAM"/>
    <property type="match status" value="1"/>
</dbReference>
<comment type="cofactor">
    <cofactor evidence="8">
        <name>Mg(2+)</name>
        <dbReference type="ChEBI" id="CHEBI:18420"/>
    </cofactor>
</comment>
<keyword evidence="3 8" id="KW-0479">Metal-binding</keyword>
<dbReference type="GO" id="GO:0016840">
    <property type="term" value="F:carbon-nitrogen lyase activity"/>
    <property type="evidence" value="ECO:0007669"/>
    <property type="project" value="UniProtKB-UniRule"/>
</dbReference>
<evidence type="ECO:0000256" key="1">
    <source>
        <dbReference type="ARBA" id="ARBA00022485"/>
    </source>
</evidence>
<dbReference type="eggNOG" id="COG0602">
    <property type="taxonomic scope" value="Bacteria"/>
</dbReference>
<dbReference type="STRING" id="221988.MS1857"/>
<comment type="subunit">
    <text evidence="8">Homodimer.</text>
</comment>
<dbReference type="GO" id="GO:1904047">
    <property type="term" value="F:S-adenosyl-L-methionine binding"/>
    <property type="evidence" value="ECO:0007669"/>
    <property type="project" value="UniProtKB-UniRule"/>
</dbReference>
<keyword evidence="6 8" id="KW-0411">Iron-sulfur</keyword>
<evidence type="ECO:0000256" key="3">
    <source>
        <dbReference type="ARBA" id="ARBA00022723"/>
    </source>
</evidence>
<proteinExistence type="inferred from homology"/>
<dbReference type="EC" id="4.3.99.3" evidence="8"/>
<dbReference type="GO" id="GO:0008616">
    <property type="term" value="P:tRNA queuosine(34) biosynthetic process"/>
    <property type="evidence" value="ECO:0007669"/>
    <property type="project" value="UniProtKB-UniRule"/>
</dbReference>
<feature type="binding site" evidence="8">
    <location>
        <position position="50"/>
    </location>
    <ligand>
        <name>substrate</name>
    </ligand>
</feature>
<feature type="binding site" evidence="8">
    <location>
        <begin position="60"/>
        <end position="62"/>
    </location>
    <ligand>
        <name>S-adenosyl-L-methionine</name>
        <dbReference type="ChEBI" id="CHEBI:59789"/>
    </ligand>
</feature>
<feature type="binding site" evidence="8">
    <location>
        <position position="93"/>
    </location>
    <ligand>
        <name>S-adenosyl-L-methionine</name>
        <dbReference type="ChEBI" id="CHEBI:59789"/>
    </ligand>
</feature>
<evidence type="ECO:0000313" key="11">
    <source>
        <dbReference type="Proteomes" id="UP000000607"/>
    </source>
</evidence>
<feature type="binding site" evidence="8">
    <location>
        <position position="61"/>
    </location>
    <ligand>
        <name>[4Fe-4S] cluster</name>
        <dbReference type="ChEBI" id="CHEBI:49883"/>
        <note>4Fe-4S-S-AdoMet</note>
    </ligand>
</feature>
<feature type="binding site" evidence="8">
    <location>
        <position position="54"/>
    </location>
    <ligand>
        <name>[4Fe-4S] cluster</name>
        <dbReference type="ChEBI" id="CHEBI:49883"/>
        <note>4Fe-4S-S-AdoMet</note>
    </ligand>
</feature>
<dbReference type="AlphaFoldDB" id="Q65RE6"/>